<dbReference type="Proteomes" id="UP000003676">
    <property type="component" value="Unassembled WGS sequence"/>
</dbReference>
<reference evidence="1 2" key="2">
    <citation type="submission" date="2008-10" db="EMBL/GenBank/DDBJ databases">
        <authorList>
            <person name="Fulton L."/>
            <person name="Clifton S."/>
            <person name="Fulton B."/>
            <person name="Xu J."/>
            <person name="Minx P."/>
            <person name="Pepin K.H."/>
            <person name="Johnson M."/>
            <person name="Bhonagiri V."/>
            <person name="Nash W.E."/>
            <person name="Mardis E.R."/>
            <person name="Wilson R.K."/>
        </authorList>
    </citation>
    <scope>NUCLEOTIDE SEQUENCE [LARGE SCALE GENOMIC DNA]</scope>
    <source>
        <strain evidence="1 2">ATCC 29098</strain>
    </source>
</reference>
<proteinExistence type="predicted"/>
<protein>
    <submittedName>
        <fullName evidence="1">Uncharacterized protein</fullName>
    </submittedName>
</protein>
<reference evidence="1 2" key="1">
    <citation type="submission" date="2008-10" db="EMBL/GenBank/DDBJ databases">
        <title>Draft genome sequence of Desulvovibrio piger (ATCC 29098).</title>
        <authorList>
            <person name="Sudarsanam P."/>
            <person name="Ley R."/>
            <person name="Guruge J."/>
            <person name="Turnbaugh P.J."/>
            <person name="Mahowald M."/>
            <person name="Liep D."/>
            <person name="Gordon J."/>
        </authorList>
    </citation>
    <scope>NUCLEOTIDE SEQUENCE [LARGE SCALE GENOMIC DNA]</scope>
    <source>
        <strain evidence="1 2">ATCC 29098</strain>
    </source>
</reference>
<evidence type="ECO:0000313" key="2">
    <source>
        <dbReference type="Proteomes" id="UP000003676"/>
    </source>
</evidence>
<accession>B6WV21</accession>
<organism evidence="1 2">
    <name type="scientific">Desulfovibrio piger ATCC 29098</name>
    <dbReference type="NCBI Taxonomy" id="411464"/>
    <lineage>
        <taxon>Bacteria</taxon>
        <taxon>Pseudomonadati</taxon>
        <taxon>Thermodesulfobacteriota</taxon>
        <taxon>Desulfovibrionia</taxon>
        <taxon>Desulfovibrionales</taxon>
        <taxon>Desulfovibrionaceae</taxon>
        <taxon>Desulfovibrio</taxon>
    </lineage>
</organism>
<name>B6WV21_9BACT</name>
<comment type="caution">
    <text evidence="1">The sequence shown here is derived from an EMBL/GenBank/DDBJ whole genome shotgun (WGS) entry which is preliminary data.</text>
</comment>
<evidence type="ECO:0000313" key="1">
    <source>
        <dbReference type="EMBL" id="EEB33183.1"/>
    </source>
</evidence>
<dbReference type="AlphaFoldDB" id="B6WV21"/>
<dbReference type="HOGENOM" id="CLU_3134931_0_0_7"/>
<gene>
    <name evidence="1" type="ORF">DESPIG_01935</name>
</gene>
<sequence>MGRGHRGHPAIFSKQSFPGVAGIMKKGRPAGSRTPLCQHVAGEGYYLAL</sequence>
<dbReference type="EMBL" id="ABXU01000060">
    <property type="protein sequence ID" value="EEB33183.1"/>
    <property type="molecule type" value="Genomic_DNA"/>
</dbReference>